<keyword evidence="4" id="KW-1185">Reference proteome</keyword>
<evidence type="ECO:0000256" key="1">
    <source>
        <dbReference type="SAM" id="MobiDB-lite"/>
    </source>
</evidence>
<dbReference type="Proteomes" id="UP001143480">
    <property type="component" value="Unassembled WGS sequence"/>
</dbReference>
<gene>
    <name evidence="3" type="ORF">GCM10017581_097880</name>
</gene>
<feature type="transmembrane region" description="Helical" evidence="2">
    <location>
        <begin position="65"/>
        <end position="84"/>
    </location>
</feature>
<feature type="region of interest" description="Disordered" evidence="1">
    <location>
        <begin position="1"/>
        <end position="37"/>
    </location>
</feature>
<sequence length="387" mass="41403">MTRPEHDVTDTREPVSALRTGTGRPGATHPPGFPIGRRVPVTLLPPGLLRTAARPLPPQPRSRRAILAAAIAAAVLLAGAGLLVRAATAAPSPRDVVQEFFAALAAHDGSLTAGSACNRNPLCTAGALDSGYEPPRNVTIAAETGSREERQVQVAYTLGGHRYTSTVTVTALHSTSVFHGTSWWIRTPPGTQLTGPPATPVPIAVAAARLPTQPADAHDAAPAEIWAPPGRYTITRPETPILETATLTLDVTDNPTTSITLPSTIKPAAITTAQQLIHQRLDDCAAQQTFIPSIGRWGGCPMSYLDKHFVTDAPTWTIQDYPQLDLQPASDGSISVITTAPGRAMIHYRWTNEFIEPRQWHDVTDTREIKVTGNVAADNGVLQWYPR</sequence>
<evidence type="ECO:0000313" key="3">
    <source>
        <dbReference type="EMBL" id="GLL08028.1"/>
    </source>
</evidence>
<feature type="compositionally biased region" description="Basic and acidic residues" evidence="1">
    <location>
        <begin position="1"/>
        <end position="13"/>
    </location>
</feature>
<reference evidence="3" key="1">
    <citation type="journal article" date="2014" name="Int. J. Syst. Evol. Microbiol.">
        <title>Complete genome sequence of Corynebacterium casei LMG S-19264T (=DSM 44701T), isolated from a smear-ripened cheese.</title>
        <authorList>
            <consortium name="US DOE Joint Genome Institute (JGI-PGF)"/>
            <person name="Walter F."/>
            <person name="Albersmeier A."/>
            <person name="Kalinowski J."/>
            <person name="Ruckert C."/>
        </authorList>
    </citation>
    <scope>NUCLEOTIDE SEQUENCE</scope>
    <source>
        <strain evidence="3">VKM Ac-1321</strain>
    </source>
</reference>
<proteinExistence type="predicted"/>
<dbReference type="EMBL" id="BSFP01000122">
    <property type="protein sequence ID" value="GLL08028.1"/>
    <property type="molecule type" value="Genomic_DNA"/>
</dbReference>
<accession>A0A9W6KVE9</accession>
<evidence type="ECO:0000313" key="4">
    <source>
        <dbReference type="Proteomes" id="UP001143480"/>
    </source>
</evidence>
<name>A0A9W6KVE9_9ACTN</name>
<dbReference type="InterPro" id="IPR006311">
    <property type="entry name" value="TAT_signal"/>
</dbReference>
<dbReference type="PROSITE" id="PS51318">
    <property type="entry name" value="TAT"/>
    <property type="match status" value="1"/>
</dbReference>
<reference evidence="3" key="2">
    <citation type="submission" date="2023-01" db="EMBL/GenBank/DDBJ databases">
        <authorList>
            <person name="Sun Q."/>
            <person name="Evtushenko L."/>
        </authorList>
    </citation>
    <scope>NUCLEOTIDE SEQUENCE</scope>
    <source>
        <strain evidence="3">VKM Ac-1321</strain>
    </source>
</reference>
<comment type="caution">
    <text evidence="3">The sequence shown here is derived from an EMBL/GenBank/DDBJ whole genome shotgun (WGS) entry which is preliminary data.</text>
</comment>
<dbReference type="RefSeq" id="WP_271190232.1">
    <property type="nucleotide sequence ID" value="NZ_BSFP01000122.1"/>
</dbReference>
<protein>
    <submittedName>
        <fullName evidence="3">Uncharacterized protein</fullName>
    </submittedName>
</protein>
<dbReference type="AlphaFoldDB" id="A0A9W6KVE9"/>
<evidence type="ECO:0000256" key="2">
    <source>
        <dbReference type="SAM" id="Phobius"/>
    </source>
</evidence>
<keyword evidence="2" id="KW-1133">Transmembrane helix</keyword>
<keyword evidence="2" id="KW-0472">Membrane</keyword>
<organism evidence="3 4">
    <name type="scientific">Dactylosporangium matsuzakiense</name>
    <dbReference type="NCBI Taxonomy" id="53360"/>
    <lineage>
        <taxon>Bacteria</taxon>
        <taxon>Bacillati</taxon>
        <taxon>Actinomycetota</taxon>
        <taxon>Actinomycetes</taxon>
        <taxon>Micromonosporales</taxon>
        <taxon>Micromonosporaceae</taxon>
        <taxon>Dactylosporangium</taxon>
    </lineage>
</organism>
<keyword evidence="2" id="KW-0812">Transmembrane</keyword>